<comment type="subcellular location">
    <subcellularLocation>
        <location evidence="2">Cytoplasm</location>
    </subcellularLocation>
    <subcellularLocation>
        <location evidence="1">Endosome</location>
    </subcellularLocation>
</comment>
<feature type="domain" description="BRO1" evidence="5">
    <location>
        <begin position="5"/>
        <end position="392"/>
    </location>
</feature>
<name>A0A0K9PQG2_ZOSMR</name>
<evidence type="ECO:0000256" key="1">
    <source>
        <dbReference type="ARBA" id="ARBA00004177"/>
    </source>
</evidence>
<dbReference type="Gene3D" id="1.25.40.280">
    <property type="entry name" value="alix/aip1 like domains"/>
    <property type="match status" value="1"/>
</dbReference>
<dbReference type="InterPro" id="IPR004328">
    <property type="entry name" value="BRO1_dom"/>
</dbReference>
<dbReference type="STRING" id="29655.A0A0K9PQG2"/>
<keyword evidence="3" id="KW-0963">Cytoplasm</keyword>
<dbReference type="AlphaFoldDB" id="A0A0K9PQG2"/>
<dbReference type="Gene3D" id="1.20.120.560">
    <property type="entry name" value="alix/aip1 in complex with the ypdl late domain"/>
    <property type="match status" value="1"/>
</dbReference>
<dbReference type="PANTHER" id="PTHR23030">
    <property type="entry name" value="PCD6 INTERACTING PROTEIN-RELATED"/>
    <property type="match status" value="1"/>
</dbReference>
<dbReference type="PANTHER" id="PTHR23030:SF30">
    <property type="entry name" value="TYROSINE-PROTEIN PHOSPHATASE NON-RECEPTOR TYPE 23"/>
    <property type="match status" value="1"/>
</dbReference>
<evidence type="ECO:0000259" key="5">
    <source>
        <dbReference type="PROSITE" id="PS51180"/>
    </source>
</evidence>
<keyword evidence="7" id="KW-1185">Reference proteome</keyword>
<gene>
    <name evidence="6" type="ORF">ZOSMA_185G00010</name>
</gene>
<dbReference type="Pfam" id="PF13949">
    <property type="entry name" value="ALIX_LYPXL_bnd"/>
    <property type="match status" value="1"/>
</dbReference>
<sequence>MAAPPSIPYGVMLAIHDKSPTEIDLCKPLNTYITAIYKTLPPSSSSNFSSDLDRITDLRCSLTQVSTPSLPARRDVLLSYFPALTAISERFPISKDRSHINTLVFTWYDAFKPGKRASQHNVHFEMAAVVFNVGAVYSQIGLGEDRCEGDGLKLACNAFMCAAGAFAYLRDNESVKAGLGGGVTVDIGVESAGMLERLMLAQAQECFFEKAIKDGKPPSLCSKIARQVSIYYEEAYSALIAPPLNQHFDRTWTAHLQLKTAQFNAEACYRTSIDLHEKENIGDEIARLRIGINFLTGVRRSSRGASQSLIDVVSSLENTLSRNLERAVKENERVYLMRVRELDSFEPLPAAPLVKPTPFKEMLNLSTPSFFASIPPENIADDLSKYIEMVDEIGTSQAEKLQEVSEVVAVKLKEMNLSDSIESLEVSYSIPLELKKDMEAVQVIGGPSGFEAELQQLKDLRRIDLELLETTKQMLQKEENEDIDFRTKFGTQWIRPQSLTLTKNLHEKLNRFTANLDQAADSDAHISASIKDNFSSLAILECKPIESVLPSMPMASSNGNDTIVGALKQSLSQLNTLGAQKEEFKNMFDKIKNEDDILPKLMENAGSYEDIFSIELTKYDHICENVLQNVKTQEDLLLQIQT</sequence>
<dbReference type="InterPro" id="IPR038499">
    <property type="entry name" value="BRO1_sf"/>
</dbReference>
<reference evidence="7" key="1">
    <citation type="journal article" date="2016" name="Nature">
        <title>The genome of the seagrass Zostera marina reveals angiosperm adaptation to the sea.</title>
        <authorList>
            <person name="Olsen J.L."/>
            <person name="Rouze P."/>
            <person name="Verhelst B."/>
            <person name="Lin Y.-C."/>
            <person name="Bayer T."/>
            <person name="Collen J."/>
            <person name="Dattolo E."/>
            <person name="De Paoli E."/>
            <person name="Dittami S."/>
            <person name="Maumus F."/>
            <person name="Michel G."/>
            <person name="Kersting A."/>
            <person name="Lauritano C."/>
            <person name="Lohaus R."/>
            <person name="Toepel M."/>
            <person name="Tonon T."/>
            <person name="Vanneste K."/>
            <person name="Amirebrahimi M."/>
            <person name="Brakel J."/>
            <person name="Bostroem C."/>
            <person name="Chovatia M."/>
            <person name="Grimwood J."/>
            <person name="Jenkins J.W."/>
            <person name="Jueterbock A."/>
            <person name="Mraz A."/>
            <person name="Stam W.T."/>
            <person name="Tice H."/>
            <person name="Bornberg-Bauer E."/>
            <person name="Green P.J."/>
            <person name="Pearson G.A."/>
            <person name="Procaccini G."/>
            <person name="Duarte C.M."/>
            <person name="Schmutz J."/>
            <person name="Reusch T.B.H."/>
            <person name="Van de Peer Y."/>
        </authorList>
    </citation>
    <scope>NUCLEOTIDE SEQUENCE [LARGE SCALE GENOMIC DNA]</scope>
    <source>
        <strain evidence="7">cv. Finnish</strain>
    </source>
</reference>
<dbReference type="PROSITE" id="PS51180">
    <property type="entry name" value="BRO1"/>
    <property type="match status" value="1"/>
</dbReference>
<evidence type="ECO:0000256" key="4">
    <source>
        <dbReference type="ARBA" id="ARBA00022753"/>
    </source>
</evidence>
<evidence type="ECO:0000313" key="6">
    <source>
        <dbReference type="EMBL" id="KMZ71184.1"/>
    </source>
</evidence>
<dbReference type="SMART" id="SM01041">
    <property type="entry name" value="BRO1"/>
    <property type="match status" value="1"/>
</dbReference>
<evidence type="ECO:0000313" key="7">
    <source>
        <dbReference type="Proteomes" id="UP000036987"/>
    </source>
</evidence>
<dbReference type="Proteomes" id="UP000036987">
    <property type="component" value="Unassembled WGS sequence"/>
</dbReference>
<protein>
    <submittedName>
        <fullName evidence="6">pH-response regulator protein palA/RIM20</fullName>
    </submittedName>
</protein>
<comment type="caution">
    <text evidence="6">The sequence shown here is derived from an EMBL/GenBank/DDBJ whole genome shotgun (WGS) entry which is preliminary data.</text>
</comment>
<dbReference type="GO" id="GO:0043328">
    <property type="term" value="P:protein transport to vacuole involved in ubiquitin-dependent protein catabolic process via the multivesicular body sorting pathway"/>
    <property type="evidence" value="ECO:0000318"/>
    <property type="project" value="GO_Central"/>
</dbReference>
<proteinExistence type="predicted"/>
<dbReference type="CDD" id="cd09246">
    <property type="entry name" value="BRO1_Alix_like_1"/>
    <property type="match status" value="1"/>
</dbReference>
<dbReference type="InterPro" id="IPR025304">
    <property type="entry name" value="ALIX_V_dom"/>
</dbReference>
<dbReference type="GO" id="GO:0005768">
    <property type="term" value="C:endosome"/>
    <property type="evidence" value="ECO:0000318"/>
    <property type="project" value="GO_Central"/>
</dbReference>
<dbReference type="EMBL" id="LFYR01000684">
    <property type="protein sequence ID" value="KMZ71184.1"/>
    <property type="molecule type" value="Genomic_DNA"/>
</dbReference>
<accession>A0A0K9PQG2</accession>
<dbReference type="OrthoDB" id="64867at2759"/>
<evidence type="ECO:0000256" key="3">
    <source>
        <dbReference type="ARBA" id="ARBA00022490"/>
    </source>
</evidence>
<dbReference type="Pfam" id="PF03097">
    <property type="entry name" value="BRO1"/>
    <property type="match status" value="1"/>
</dbReference>
<organism evidence="6 7">
    <name type="scientific">Zostera marina</name>
    <name type="common">Eelgrass</name>
    <dbReference type="NCBI Taxonomy" id="29655"/>
    <lineage>
        <taxon>Eukaryota</taxon>
        <taxon>Viridiplantae</taxon>
        <taxon>Streptophyta</taxon>
        <taxon>Embryophyta</taxon>
        <taxon>Tracheophyta</taxon>
        <taxon>Spermatophyta</taxon>
        <taxon>Magnoliopsida</taxon>
        <taxon>Liliopsida</taxon>
        <taxon>Zosteraceae</taxon>
        <taxon>Zostera</taxon>
    </lineage>
</organism>
<keyword evidence="4" id="KW-0967">Endosome</keyword>
<dbReference type="Gene3D" id="1.20.140.50">
    <property type="entry name" value="alix/aip1 like domains"/>
    <property type="match status" value="1"/>
</dbReference>
<evidence type="ECO:0000256" key="2">
    <source>
        <dbReference type="ARBA" id="ARBA00004496"/>
    </source>
</evidence>